<protein>
    <submittedName>
        <fullName evidence="1">Uncharacterized protein</fullName>
    </submittedName>
</protein>
<organism evidence="1">
    <name type="scientific">marine sediment metagenome</name>
    <dbReference type="NCBI Taxonomy" id="412755"/>
    <lineage>
        <taxon>unclassified sequences</taxon>
        <taxon>metagenomes</taxon>
        <taxon>ecological metagenomes</taxon>
    </lineage>
</organism>
<gene>
    <name evidence="1" type="ORF">LCGC14_0521560</name>
</gene>
<dbReference type="EMBL" id="LAZR01000656">
    <property type="protein sequence ID" value="KKN61501.1"/>
    <property type="molecule type" value="Genomic_DNA"/>
</dbReference>
<reference evidence="1" key="1">
    <citation type="journal article" date="2015" name="Nature">
        <title>Complex archaea that bridge the gap between prokaryotes and eukaryotes.</title>
        <authorList>
            <person name="Spang A."/>
            <person name="Saw J.H."/>
            <person name="Jorgensen S.L."/>
            <person name="Zaremba-Niedzwiedzka K."/>
            <person name="Martijn J."/>
            <person name="Lind A.E."/>
            <person name="van Eijk R."/>
            <person name="Schleper C."/>
            <person name="Guy L."/>
            <person name="Ettema T.J."/>
        </authorList>
    </citation>
    <scope>NUCLEOTIDE SEQUENCE</scope>
</reference>
<name>A0A0F9UJV7_9ZZZZ</name>
<proteinExistence type="predicted"/>
<accession>A0A0F9UJV7</accession>
<dbReference type="AlphaFoldDB" id="A0A0F9UJV7"/>
<evidence type="ECO:0000313" key="1">
    <source>
        <dbReference type="EMBL" id="KKN61501.1"/>
    </source>
</evidence>
<sequence>MGVKISQLTEAFSTIITDIFHLRTVGGIDRKIKGDNFINSILGFTTKGDFVVRGTNIPERLAVGILDSYLKGQGAGNLPIYEKLALRNTGIKIGAFTKTASATFNITDVGFEPSIIILISSAPVTDTAYSLGFDDANVHYSMRKDYQGIALVFNATYSIKIISGAGNDGWYGYISAFLSNGFTVVLTKTVVPPAITVMYLALP</sequence>
<comment type="caution">
    <text evidence="1">The sequence shown here is derived from an EMBL/GenBank/DDBJ whole genome shotgun (WGS) entry which is preliminary data.</text>
</comment>